<name>W6UAB9_ECHGR</name>
<dbReference type="Pfam" id="PF21728">
    <property type="entry name" value="PADR1_N"/>
    <property type="match status" value="1"/>
</dbReference>
<gene>
    <name evidence="36" type="ORF">EGR_06750</name>
</gene>
<dbReference type="AlphaFoldDB" id="W6UAB9"/>
<comment type="catalytic activity">
    <reaction evidence="23">
        <text>L-glutamyl-[protein] + NAD(+) = 5-O-(ADP-D-ribosyl)-L-glutamyl-[protein] + nicotinamide</text>
        <dbReference type="Rhea" id="RHEA:58224"/>
        <dbReference type="Rhea" id="RHEA-COMP:10208"/>
        <dbReference type="Rhea" id="RHEA-COMP:15089"/>
        <dbReference type="ChEBI" id="CHEBI:17154"/>
        <dbReference type="ChEBI" id="CHEBI:29973"/>
        <dbReference type="ChEBI" id="CHEBI:57540"/>
        <dbReference type="ChEBI" id="CHEBI:142540"/>
    </reaction>
    <physiologicalReaction direction="left-to-right" evidence="23">
        <dbReference type="Rhea" id="RHEA:58225"/>
    </physiologicalReaction>
</comment>
<dbReference type="GO" id="GO:0003677">
    <property type="term" value="F:DNA binding"/>
    <property type="evidence" value="ECO:0007669"/>
    <property type="project" value="UniProtKB-KW"/>
</dbReference>
<reference evidence="36 37" key="1">
    <citation type="journal article" date="2013" name="Nat. Genet.">
        <title>The genome of the hydatid tapeworm Echinococcus granulosus.</title>
        <authorList>
            <person name="Zheng H."/>
            <person name="Zhang W."/>
            <person name="Zhang L."/>
            <person name="Zhang Z."/>
            <person name="Li J."/>
            <person name="Lu G."/>
            <person name="Zhu Y."/>
            <person name="Wang Y."/>
            <person name="Huang Y."/>
            <person name="Liu J."/>
            <person name="Kang H."/>
            <person name="Chen J."/>
            <person name="Wang L."/>
            <person name="Chen A."/>
            <person name="Yu S."/>
            <person name="Gao Z."/>
            <person name="Jin L."/>
            <person name="Gu W."/>
            <person name="Wang Z."/>
            <person name="Zhao L."/>
            <person name="Shi B."/>
            <person name="Wen H."/>
            <person name="Lin R."/>
            <person name="Jones M.K."/>
            <person name="Brejova B."/>
            <person name="Vinar T."/>
            <person name="Zhao G."/>
            <person name="McManus D.P."/>
            <person name="Chen Z."/>
            <person name="Zhou Y."/>
            <person name="Wang S."/>
        </authorList>
    </citation>
    <scope>NUCLEOTIDE SEQUENCE [LARGE SCALE GENOMIC DNA]</scope>
</reference>
<dbReference type="Pfam" id="PF00644">
    <property type="entry name" value="PARP"/>
    <property type="match status" value="1"/>
</dbReference>
<evidence type="ECO:0000256" key="15">
    <source>
        <dbReference type="ARBA" id="ARBA00022771"/>
    </source>
</evidence>
<evidence type="ECO:0000256" key="4">
    <source>
        <dbReference type="ARBA" id="ARBA00022454"/>
    </source>
</evidence>
<evidence type="ECO:0000256" key="27">
    <source>
        <dbReference type="ARBA" id="ARBA00048241"/>
    </source>
</evidence>
<evidence type="ECO:0000256" key="30">
    <source>
        <dbReference type="RuleBase" id="RU362114"/>
    </source>
</evidence>
<evidence type="ECO:0000256" key="16">
    <source>
        <dbReference type="ARBA" id="ARBA00022833"/>
    </source>
</evidence>
<keyword evidence="14" id="KW-0013">ADP-ribosylation</keyword>
<evidence type="ECO:0000256" key="9">
    <source>
        <dbReference type="ARBA" id="ARBA00022676"/>
    </source>
</evidence>
<evidence type="ECO:0000313" key="36">
    <source>
        <dbReference type="EMBL" id="EUB58343.1"/>
    </source>
</evidence>
<dbReference type="CDD" id="cd08001">
    <property type="entry name" value="WGR_PARP1_like"/>
    <property type="match status" value="1"/>
</dbReference>
<comment type="similarity">
    <text evidence="25">Belongs to the ARTD/PARP family.</text>
</comment>
<dbReference type="GO" id="GO:0140805">
    <property type="term" value="F:NAD+-protein-serine ADP-ribosyltransferase activity"/>
    <property type="evidence" value="ECO:0007669"/>
    <property type="project" value="RHEA"/>
</dbReference>
<evidence type="ECO:0000259" key="34">
    <source>
        <dbReference type="PROSITE" id="PS51060"/>
    </source>
</evidence>
<dbReference type="GO" id="GO:0140815">
    <property type="term" value="F:NAD+-protein-histidine ADP-ribosyltransferase activity"/>
    <property type="evidence" value="ECO:0007669"/>
    <property type="project" value="RHEA"/>
</dbReference>
<dbReference type="FunFam" id="1.20.142.10:FF:000001">
    <property type="entry name" value="Poly [ADP-ribose] polymerase"/>
    <property type="match status" value="1"/>
</dbReference>
<evidence type="ECO:0000256" key="22">
    <source>
        <dbReference type="ARBA" id="ARBA00023242"/>
    </source>
</evidence>
<evidence type="ECO:0000256" key="18">
    <source>
        <dbReference type="ARBA" id="ARBA00023015"/>
    </source>
</evidence>
<keyword evidence="20" id="KW-0238">DNA-binding</keyword>
<keyword evidence="7" id="KW-0021">Allosteric enzyme</keyword>
<dbReference type="InterPro" id="IPR050800">
    <property type="entry name" value="ARTD/PARP"/>
</dbReference>
<keyword evidence="8" id="KW-0399">Innate immunity</keyword>
<evidence type="ECO:0000259" key="33">
    <source>
        <dbReference type="PROSITE" id="PS51059"/>
    </source>
</evidence>
<evidence type="ECO:0000259" key="32">
    <source>
        <dbReference type="PROSITE" id="PS50064"/>
    </source>
</evidence>
<dbReference type="GO" id="GO:0003950">
    <property type="term" value="F:NAD+ poly-ADP-ribosyltransferase activity"/>
    <property type="evidence" value="ECO:0007669"/>
    <property type="project" value="UniProtKB-UniRule"/>
</dbReference>
<dbReference type="GO" id="GO:0005730">
    <property type="term" value="C:nucleolus"/>
    <property type="evidence" value="ECO:0007669"/>
    <property type="project" value="UniProtKB-SubCell"/>
</dbReference>
<dbReference type="SUPFAM" id="SSF47587">
    <property type="entry name" value="Domain of poly(ADP-ribose) polymerase"/>
    <property type="match status" value="1"/>
</dbReference>
<proteinExistence type="inferred from homology"/>
<dbReference type="EMBL" id="APAU02000063">
    <property type="protein sequence ID" value="EUB58343.1"/>
    <property type="molecule type" value="Genomic_DNA"/>
</dbReference>
<evidence type="ECO:0000313" key="37">
    <source>
        <dbReference type="Proteomes" id="UP000019149"/>
    </source>
</evidence>
<comment type="catalytic activity">
    <reaction evidence="24">
        <text>L-aspartyl-[protein] + NAD(+) = 4-O-(ADP-D-ribosyl)-L-aspartyl-[protein] + nicotinamide</text>
        <dbReference type="Rhea" id="RHEA:54424"/>
        <dbReference type="Rhea" id="RHEA-COMP:9867"/>
        <dbReference type="Rhea" id="RHEA-COMP:13832"/>
        <dbReference type="ChEBI" id="CHEBI:17154"/>
        <dbReference type="ChEBI" id="CHEBI:29961"/>
        <dbReference type="ChEBI" id="CHEBI:57540"/>
        <dbReference type="ChEBI" id="CHEBI:138102"/>
    </reaction>
    <physiologicalReaction direction="left-to-right" evidence="24">
        <dbReference type="Rhea" id="RHEA:54425"/>
    </physiologicalReaction>
</comment>
<dbReference type="Gene3D" id="1.20.142.10">
    <property type="entry name" value="Poly(ADP-ribose) polymerase, regulatory domain"/>
    <property type="match status" value="1"/>
</dbReference>
<keyword evidence="10 30" id="KW-0808">Transferase</keyword>
<keyword evidence="13" id="KW-0677">Repeat</keyword>
<sequence>MDADYKYQAEYAKSSRSSCRSCKSTIAKDSLRIGALVQSHIFDGKMTLWYHYSCFFKKAKILQTSDIKNFDGLKFEDQEKIRAEMKSEKFQLSNFCIKPNGDNSDRCSICSRCIEDPFFIDGRSSELGTSYHVECFNKRHPGTDFSKITGFGKLKAQDKFDLLDAVANAKSPSSKRGAQGIEKSGNLAPSRKSTSSTDVKESSKDALKKQSDKLWRLREQLDAEVSTSALAGLLEFNSQLVPAGRAALLDAVADAMLFGALPRCPLDSAPLICVDGGYRCSRLANHWAPCLFSATATDATSLARSPFRVPKQYHDVLFLKTYKCKPGVRLFAESSSASVETFDKKTPLAGLHFLLDRGPFPEDVTQRHLAATIRALGGSLLTAVTREGIFVTTSSSVETESKLAARARVGGMRPITYNLILNKSLAKASSAKDVQRLIAEEPLATVWDLAESASTSAQSVGRKRRAAVATSAEGGNDALKRMRVKGGAVVDPASGLEDRATVARDAHGRPLSAVLGMVDLVRGSNSYYKMQVLRSDKEPHHHWVFRAWGRIGTDIGGSKVERFVSLDAAMQHFHDLFLEKTGNPWGTERANFIKMPRRFYPLELEQFDPKDEENGEKTKIVHRVASKLGTRLQELIHFLFDVASMTNALLEFEIDVRKMPLGKISRMQIQEAYGVLSDLSNILSLGKPIEGPDKSRLIGATARFYTLIPHDFGLKVPPLLDSLEAIKTKSRMLDDLLKLEVAYSLMKTGNSDVNPLDEHYAKLKNRIEPLDRDSEEFKRITEFLRVTHAPTHSTYTLEVVDIFSLSREGEAERFKALDNRMMLWHGSRRTNWAGILAQGLRIAPPEAPSTGYMFGKGVYFSDMASKSANYCYTSPSASQGCLLLCEVALGKTHDCFAANTSRLSKQFGSRKGVGATAPKVETYFKEPDSGVIYPIGEPVTSADVKSDLLYNEYIIYDTAQIKQRYLVWSAGISQCLLQSSTSAIGLASISLRRRLLAIRFQTVTLALIPPPFDLGHASGHMEPVLLFRQLWTKYQPSCTCRSDDLYFSSVDYFIIMRKNASGVSPGRKFTLTLLPPRSPPSLSQCWCWPRYRYRCFSILRSLSRLYASSGLLLRHRLTTRETVGLPSSVHFSVV</sequence>
<evidence type="ECO:0000256" key="26">
    <source>
        <dbReference type="ARBA" id="ARBA00033987"/>
    </source>
</evidence>
<keyword evidence="22" id="KW-0539">Nucleus</keyword>
<evidence type="ECO:0000256" key="8">
    <source>
        <dbReference type="ARBA" id="ARBA00022588"/>
    </source>
</evidence>
<dbReference type="PROSITE" id="PS50064">
    <property type="entry name" value="ZF_PARP_2"/>
    <property type="match status" value="1"/>
</dbReference>
<dbReference type="GO" id="GO:0140806">
    <property type="term" value="F:NAD+-protein-aspartate ADP-ribosyltransferase activity"/>
    <property type="evidence" value="ECO:0007669"/>
    <property type="project" value="RHEA"/>
</dbReference>
<dbReference type="SUPFAM" id="SSF142921">
    <property type="entry name" value="WGR domain-like"/>
    <property type="match status" value="1"/>
</dbReference>
<evidence type="ECO:0000256" key="6">
    <source>
        <dbReference type="ARBA" id="ARBA00022499"/>
    </source>
</evidence>
<dbReference type="STRING" id="6210.W6UAB9"/>
<dbReference type="CTD" id="36342465"/>
<keyword evidence="18" id="KW-0805">Transcription regulation</keyword>
<evidence type="ECO:0000256" key="17">
    <source>
        <dbReference type="ARBA" id="ARBA00022859"/>
    </source>
</evidence>
<keyword evidence="17" id="KW-0391">Immunity</keyword>
<dbReference type="InterPro" id="IPR001510">
    <property type="entry name" value="Znf_PARP"/>
</dbReference>
<dbReference type="PROSITE" id="PS51977">
    <property type="entry name" value="WGR"/>
    <property type="match status" value="1"/>
</dbReference>
<organism evidence="36 37">
    <name type="scientific">Echinococcus granulosus</name>
    <name type="common">Hydatid tapeworm</name>
    <dbReference type="NCBI Taxonomy" id="6210"/>
    <lineage>
        <taxon>Eukaryota</taxon>
        <taxon>Metazoa</taxon>
        <taxon>Spiralia</taxon>
        <taxon>Lophotrochozoa</taxon>
        <taxon>Platyhelminthes</taxon>
        <taxon>Cestoda</taxon>
        <taxon>Eucestoda</taxon>
        <taxon>Cyclophyllidea</taxon>
        <taxon>Taeniidae</taxon>
        <taxon>Echinococcus</taxon>
        <taxon>Echinococcus granulosus group</taxon>
    </lineage>
</organism>
<protein>
    <recommendedName>
        <fullName evidence="30">Poly [ADP-ribose] polymerase</fullName>
        <shortName evidence="30">PARP</shortName>
        <ecNumber evidence="30">2.4.2.-</ecNumber>
    </recommendedName>
</protein>
<keyword evidence="6" id="KW-1017">Isopeptide bond</keyword>
<dbReference type="InterPro" id="IPR012317">
    <property type="entry name" value="Poly(ADP-ribose)pol_cat_dom"/>
</dbReference>
<dbReference type="Gene3D" id="3.90.640.80">
    <property type="match status" value="1"/>
</dbReference>
<evidence type="ECO:0000256" key="10">
    <source>
        <dbReference type="ARBA" id="ARBA00022679"/>
    </source>
</evidence>
<dbReference type="SMART" id="SM01336">
    <property type="entry name" value="zf-PARP"/>
    <property type="match status" value="1"/>
</dbReference>
<dbReference type="GO" id="GO:0005829">
    <property type="term" value="C:cytosol"/>
    <property type="evidence" value="ECO:0007669"/>
    <property type="project" value="UniProtKB-SubCell"/>
</dbReference>
<dbReference type="InterPro" id="IPR049296">
    <property type="entry name" value="PARP1-like_PADR1_N"/>
</dbReference>
<keyword evidence="12" id="KW-0479">Metal-binding</keyword>
<evidence type="ECO:0000256" key="28">
    <source>
        <dbReference type="ARBA" id="ARBA00048339"/>
    </source>
</evidence>
<evidence type="ECO:0000256" key="3">
    <source>
        <dbReference type="ARBA" id="ARBA00004604"/>
    </source>
</evidence>
<dbReference type="CDD" id="cd01437">
    <property type="entry name" value="parp_like"/>
    <property type="match status" value="1"/>
</dbReference>
<dbReference type="Gene3D" id="3.30.1740.10">
    <property type="entry name" value="Zinc finger, PARP-type"/>
    <property type="match status" value="1"/>
</dbReference>
<comment type="catalytic activity">
    <reaction evidence="27">
        <text>L-histidyl-[protein] + NAD(+) = N(tele)-(ADP-D-ribosyl)-L-histidyl-[protein] + nicotinamide + H(+)</text>
        <dbReference type="Rhea" id="RHEA:72071"/>
        <dbReference type="Rhea" id="RHEA-COMP:9745"/>
        <dbReference type="Rhea" id="RHEA-COMP:18085"/>
        <dbReference type="ChEBI" id="CHEBI:15378"/>
        <dbReference type="ChEBI" id="CHEBI:17154"/>
        <dbReference type="ChEBI" id="CHEBI:29979"/>
        <dbReference type="ChEBI" id="CHEBI:57540"/>
        <dbReference type="ChEBI" id="CHEBI:191398"/>
    </reaction>
    <physiologicalReaction direction="left-to-right" evidence="27">
        <dbReference type="Rhea" id="RHEA:72072"/>
    </physiologicalReaction>
</comment>
<dbReference type="Gene3D" id="3.90.228.10">
    <property type="match status" value="1"/>
</dbReference>
<dbReference type="KEGG" id="egl:EGR_06750"/>
<comment type="catalytic activity">
    <reaction evidence="26">
        <text>NAD(+) + (ADP-D-ribosyl)n-acceptor = nicotinamide + (ADP-D-ribosyl)n+1-acceptor + H(+).</text>
        <dbReference type="EC" id="2.4.2.30"/>
    </reaction>
</comment>
<evidence type="ECO:0000256" key="7">
    <source>
        <dbReference type="ARBA" id="ARBA00022533"/>
    </source>
</evidence>
<feature type="domain" description="PARP-type" evidence="32">
    <location>
        <begin position="7"/>
        <end position="89"/>
    </location>
</feature>
<evidence type="ECO:0000256" key="21">
    <source>
        <dbReference type="ARBA" id="ARBA00023163"/>
    </source>
</evidence>
<feature type="domain" description="PARP alpha-helical" evidence="34">
    <location>
        <begin position="625"/>
        <end position="747"/>
    </location>
</feature>
<keyword evidence="4" id="KW-0158">Chromosome</keyword>
<dbReference type="PROSITE" id="PS51059">
    <property type="entry name" value="PARP_CATALYTIC"/>
    <property type="match status" value="1"/>
</dbReference>
<keyword evidence="15" id="KW-0863">Zinc-finger</keyword>
<dbReference type="GO" id="GO:0045087">
    <property type="term" value="P:innate immune response"/>
    <property type="evidence" value="ECO:0007669"/>
    <property type="project" value="UniProtKB-KW"/>
</dbReference>
<keyword evidence="16" id="KW-0862">Zinc</keyword>
<dbReference type="GO" id="GO:0070212">
    <property type="term" value="P:protein poly-ADP-ribosylation"/>
    <property type="evidence" value="ECO:0007669"/>
    <property type="project" value="TreeGrafter"/>
</dbReference>
<dbReference type="Pfam" id="PF02877">
    <property type="entry name" value="PARP_reg"/>
    <property type="match status" value="1"/>
</dbReference>
<dbReference type="PROSITE" id="PS52007">
    <property type="entry name" value="PADR1"/>
    <property type="match status" value="1"/>
</dbReference>
<keyword evidence="19 30" id="KW-0520">NAD</keyword>
<dbReference type="GO" id="GO:0016779">
    <property type="term" value="F:nucleotidyltransferase activity"/>
    <property type="evidence" value="ECO:0007669"/>
    <property type="project" value="UniProtKB-KW"/>
</dbReference>
<evidence type="ECO:0000256" key="23">
    <source>
        <dbReference type="ARBA" id="ARBA00024159"/>
    </source>
</evidence>
<evidence type="ECO:0000256" key="2">
    <source>
        <dbReference type="ARBA" id="ARBA00004514"/>
    </source>
</evidence>
<dbReference type="GO" id="GO:0006302">
    <property type="term" value="P:double-strand break repair"/>
    <property type="evidence" value="ECO:0007669"/>
    <property type="project" value="TreeGrafter"/>
</dbReference>
<dbReference type="InterPro" id="IPR004102">
    <property type="entry name" value="Poly(ADP-ribose)pol_reg_dom"/>
</dbReference>
<dbReference type="PANTHER" id="PTHR10459:SF112">
    <property type="entry name" value="POLY [ADP-RIBOSE] POLYMERASE 1"/>
    <property type="match status" value="1"/>
</dbReference>
<dbReference type="PROSITE" id="PS00347">
    <property type="entry name" value="ZF_PARP_1"/>
    <property type="match status" value="1"/>
</dbReference>
<dbReference type="GO" id="GO:0140807">
    <property type="term" value="F:NAD+-protein-glutamate ADP-ribosyltransferase activity"/>
    <property type="evidence" value="ECO:0007669"/>
    <property type="project" value="RHEA"/>
</dbReference>
<evidence type="ECO:0000256" key="1">
    <source>
        <dbReference type="ARBA" id="ARBA00004286"/>
    </source>
</evidence>
<dbReference type="RefSeq" id="XP_024349539.1">
    <property type="nucleotide sequence ID" value="XM_024495999.1"/>
</dbReference>
<dbReference type="Pfam" id="PF05406">
    <property type="entry name" value="WGR"/>
    <property type="match status" value="1"/>
</dbReference>
<dbReference type="OMA" id="MNFKYKY"/>
<comment type="catalytic activity">
    <reaction evidence="28">
        <text>L-tyrosyl-[protein] + NAD(+) = O-(ADP-D-ribosyl)-L-tyrosyl-[protein] + nicotinamide + H(+)</text>
        <dbReference type="Rhea" id="RHEA:58236"/>
        <dbReference type="Rhea" id="RHEA-COMP:10136"/>
        <dbReference type="Rhea" id="RHEA-COMP:15092"/>
        <dbReference type="ChEBI" id="CHEBI:15378"/>
        <dbReference type="ChEBI" id="CHEBI:17154"/>
        <dbReference type="ChEBI" id="CHEBI:46858"/>
        <dbReference type="ChEBI" id="CHEBI:57540"/>
        <dbReference type="ChEBI" id="CHEBI:142557"/>
    </reaction>
    <physiologicalReaction direction="left-to-right" evidence="28">
        <dbReference type="Rhea" id="RHEA:58237"/>
    </physiologicalReaction>
</comment>
<keyword evidence="37" id="KW-1185">Reference proteome</keyword>
<comment type="subcellular location">
    <subcellularLocation>
        <location evidence="1">Chromosome</location>
    </subcellularLocation>
    <subcellularLocation>
        <location evidence="2">Cytoplasm</location>
        <location evidence="2">Cytosol</location>
    </subcellularLocation>
    <subcellularLocation>
        <location evidence="3">Nucleus</location>
        <location evidence="3">Nucleolus</location>
    </subcellularLocation>
</comment>
<dbReference type="GO" id="GO:0140808">
    <property type="term" value="F:NAD+-protein-tyrosine ADP-ribosyltransferase activity"/>
    <property type="evidence" value="ECO:0007669"/>
    <property type="project" value="RHEA"/>
</dbReference>
<dbReference type="SMART" id="SM00773">
    <property type="entry name" value="WGR"/>
    <property type="match status" value="1"/>
</dbReference>
<dbReference type="SMR" id="W6UAB9"/>
<keyword evidence="5" id="KW-0963">Cytoplasm</keyword>
<dbReference type="PROSITE" id="PS51060">
    <property type="entry name" value="PARP_ALPHA_HD"/>
    <property type="match status" value="1"/>
</dbReference>
<dbReference type="InterPro" id="IPR036930">
    <property type="entry name" value="WGR_dom_sf"/>
</dbReference>
<comment type="caution">
    <text evidence="36">The sequence shown here is derived from an EMBL/GenBank/DDBJ whole genome shotgun (WGS) entry which is preliminary data.</text>
</comment>
<dbReference type="GeneID" id="36342465"/>
<dbReference type="FunFam" id="3.90.228.10:FF:000002">
    <property type="entry name" value="Poly [ADP-ribose] polymerase"/>
    <property type="match status" value="1"/>
</dbReference>
<evidence type="ECO:0000256" key="20">
    <source>
        <dbReference type="ARBA" id="ARBA00023125"/>
    </source>
</evidence>
<dbReference type="GO" id="GO:0008270">
    <property type="term" value="F:zinc ion binding"/>
    <property type="evidence" value="ECO:0007669"/>
    <property type="project" value="UniProtKB-KW"/>
</dbReference>
<comment type="catalytic activity">
    <reaction evidence="29">
        <text>L-seryl-[protein] + NAD(+) = O-(ADP-D-ribosyl)-L-seryl-[protein] + nicotinamide + H(+)</text>
        <dbReference type="Rhea" id="RHEA:58232"/>
        <dbReference type="Rhea" id="RHEA-COMP:9863"/>
        <dbReference type="Rhea" id="RHEA-COMP:15091"/>
        <dbReference type="ChEBI" id="CHEBI:15378"/>
        <dbReference type="ChEBI" id="CHEBI:17154"/>
        <dbReference type="ChEBI" id="CHEBI:29999"/>
        <dbReference type="ChEBI" id="CHEBI:57540"/>
        <dbReference type="ChEBI" id="CHEBI:142556"/>
    </reaction>
    <physiologicalReaction direction="left-to-right" evidence="29">
        <dbReference type="Rhea" id="RHEA:58233"/>
    </physiologicalReaction>
</comment>
<evidence type="ECO:0000256" key="12">
    <source>
        <dbReference type="ARBA" id="ARBA00022723"/>
    </source>
</evidence>
<keyword evidence="11" id="KW-0548">Nucleotidyltransferase</keyword>
<dbReference type="SUPFAM" id="SSF56399">
    <property type="entry name" value="ADP-ribosylation"/>
    <property type="match status" value="1"/>
</dbReference>
<dbReference type="GO" id="GO:0005694">
    <property type="term" value="C:chromosome"/>
    <property type="evidence" value="ECO:0007669"/>
    <property type="project" value="UniProtKB-SubCell"/>
</dbReference>
<dbReference type="InterPro" id="IPR036957">
    <property type="entry name" value="Znf_PARP_sf"/>
</dbReference>
<dbReference type="SMART" id="SM01335">
    <property type="entry name" value="PADR1"/>
    <property type="match status" value="1"/>
</dbReference>
<dbReference type="OrthoDB" id="429950at2759"/>
<evidence type="ECO:0000256" key="14">
    <source>
        <dbReference type="ARBA" id="ARBA00022765"/>
    </source>
</evidence>
<keyword evidence="21" id="KW-0804">Transcription</keyword>
<dbReference type="EC" id="2.4.2.-" evidence="30"/>
<feature type="region of interest" description="Disordered" evidence="31">
    <location>
        <begin position="171"/>
        <end position="205"/>
    </location>
</feature>
<accession>W6UAB9</accession>
<evidence type="ECO:0000256" key="5">
    <source>
        <dbReference type="ARBA" id="ARBA00022490"/>
    </source>
</evidence>
<evidence type="ECO:0000256" key="24">
    <source>
        <dbReference type="ARBA" id="ARBA00024164"/>
    </source>
</evidence>
<evidence type="ECO:0000259" key="35">
    <source>
        <dbReference type="PROSITE" id="PS51977"/>
    </source>
</evidence>
<dbReference type="Pfam" id="PF00645">
    <property type="entry name" value="zf-PARP"/>
    <property type="match status" value="1"/>
</dbReference>
<dbReference type="PANTHER" id="PTHR10459">
    <property type="entry name" value="DNA LIGASE"/>
    <property type="match status" value="1"/>
</dbReference>
<feature type="domain" description="PARP catalytic" evidence="33">
    <location>
        <begin position="754"/>
        <end position="978"/>
    </location>
</feature>
<evidence type="ECO:0000256" key="31">
    <source>
        <dbReference type="SAM" id="MobiDB-lite"/>
    </source>
</evidence>
<evidence type="ECO:0000256" key="25">
    <source>
        <dbReference type="ARBA" id="ARBA00024347"/>
    </source>
</evidence>
<dbReference type="SUPFAM" id="SSF57716">
    <property type="entry name" value="Glucocorticoid receptor-like (DNA-binding domain)"/>
    <property type="match status" value="1"/>
</dbReference>
<evidence type="ECO:0000256" key="19">
    <source>
        <dbReference type="ARBA" id="ARBA00023027"/>
    </source>
</evidence>
<evidence type="ECO:0000256" key="11">
    <source>
        <dbReference type="ARBA" id="ARBA00022695"/>
    </source>
</evidence>
<dbReference type="Proteomes" id="UP000019149">
    <property type="component" value="Unassembled WGS sequence"/>
</dbReference>
<feature type="domain" description="WGR" evidence="35">
    <location>
        <begin position="499"/>
        <end position="599"/>
    </location>
</feature>
<dbReference type="InterPro" id="IPR008893">
    <property type="entry name" value="WGR_domain"/>
</dbReference>
<keyword evidence="9 30" id="KW-0328">Glycosyltransferase</keyword>
<evidence type="ECO:0000256" key="13">
    <source>
        <dbReference type="ARBA" id="ARBA00022737"/>
    </source>
</evidence>
<dbReference type="InterPro" id="IPR036616">
    <property type="entry name" value="Poly(ADP-ribose)pol_reg_dom_sf"/>
</dbReference>
<evidence type="ECO:0000256" key="29">
    <source>
        <dbReference type="ARBA" id="ARBA00048575"/>
    </source>
</evidence>